<dbReference type="RefSeq" id="WP_203923098.1">
    <property type="nucleotide sequence ID" value="NZ_BONZ01000083.1"/>
</dbReference>
<feature type="domain" description="Glycosyltransferase 2-like" evidence="2">
    <location>
        <begin position="18"/>
        <end position="140"/>
    </location>
</feature>
<sequence length="309" mass="33722">MAGRPTDSADPQAPPAITVFIPARNAQRTLARCLSAVTASTGVTVRTVVIDDRSTDRTADLARAGGAEVIPTPPPGGLGIARNVALDACQTRYLGFLNSDCYPEPDWLAQLCKAAATTGAAIVGGRQDELRSSTAAERWKALHLRQDLGNQVVENPDYLSGGNLVLDLDQVGDLRFAAGYTIAYEDVDFCRRLRSAGRRLHYFPSGMVWHDHEETLRTLPRKVWSYGAFSRSVGEYSSVFGALRAAVRMHRRPHDQLRNALRDDLRHGRVGFVALDLFLFAASLRLFLINRRGQHATAMVPPASLGESG</sequence>
<evidence type="ECO:0000256" key="1">
    <source>
        <dbReference type="SAM" id="Phobius"/>
    </source>
</evidence>
<keyword evidence="4" id="KW-1185">Reference proteome</keyword>
<dbReference type="AlphaFoldDB" id="A0A8J3VUV2"/>
<accession>A0A8J3VUV2</accession>
<proteinExistence type="predicted"/>
<organism evidence="3 4">
    <name type="scientific">Rugosimonospora africana</name>
    <dbReference type="NCBI Taxonomy" id="556532"/>
    <lineage>
        <taxon>Bacteria</taxon>
        <taxon>Bacillati</taxon>
        <taxon>Actinomycetota</taxon>
        <taxon>Actinomycetes</taxon>
        <taxon>Micromonosporales</taxon>
        <taxon>Micromonosporaceae</taxon>
        <taxon>Rugosimonospora</taxon>
    </lineage>
</organism>
<keyword evidence="1" id="KW-1133">Transmembrane helix</keyword>
<gene>
    <name evidence="3" type="ORF">Raf01_78170</name>
</gene>
<keyword evidence="1" id="KW-0812">Transmembrane</keyword>
<dbReference type="PANTHER" id="PTHR43179">
    <property type="entry name" value="RHAMNOSYLTRANSFERASE WBBL"/>
    <property type="match status" value="1"/>
</dbReference>
<reference evidence="3" key="1">
    <citation type="submission" date="2021-01" db="EMBL/GenBank/DDBJ databases">
        <title>Whole genome shotgun sequence of Rugosimonospora africana NBRC 104875.</title>
        <authorList>
            <person name="Komaki H."/>
            <person name="Tamura T."/>
        </authorList>
    </citation>
    <scope>NUCLEOTIDE SEQUENCE</scope>
    <source>
        <strain evidence="3">NBRC 104875</strain>
    </source>
</reference>
<dbReference type="Gene3D" id="3.90.550.10">
    <property type="entry name" value="Spore Coat Polysaccharide Biosynthesis Protein SpsA, Chain A"/>
    <property type="match status" value="1"/>
</dbReference>
<evidence type="ECO:0000313" key="4">
    <source>
        <dbReference type="Proteomes" id="UP000642748"/>
    </source>
</evidence>
<dbReference type="Pfam" id="PF00535">
    <property type="entry name" value="Glycos_transf_2"/>
    <property type="match status" value="1"/>
</dbReference>
<dbReference type="InterPro" id="IPR001173">
    <property type="entry name" value="Glyco_trans_2-like"/>
</dbReference>
<dbReference type="Proteomes" id="UP000642748">
    <property type="component" value="Unassembled WGS sequence"/>
</dbReference>
<evidence type="ECO:0000259" key="2">
    <source>
        <dbReference type="Pfam" id="PF00535"/>
    </source>
</evidence>
<dbReference type="InterPro" id="IPR029044">
    <property type="entry name" value="Nucleotide-diphossugar_trans"/>
</dbReference>
<comment type="caution">
    <text evidence="3">The sequence shown here is derived from an EMBL/GenBank/DDBJ whole genome shotgun (WGS) entry which is preliminary data.</text>
</comment>
<protein>
    <recommendedName>
        <fullName evidence="2">Glycosyltransferase 2-like domain-containing protein</fullName>
    </recommendedName>
</protein>
<dbReference type="EMBL" id="BONZ01000083">
    <property type="protein sequence ID" value="GIH19645.1"/>
    <property type="molecule type" value="Genomic_DNA"/>
</dbReference>
<evidence type="ECO:0000313" key="3">
    <source>
        <dbReference type="EMBL" id="GIH19645.1"/>
    </source>
</evidence>
<feature type="transmembrane region" description="Helical" evidence="1">
    <location>
        <begin position="270"/>
        <end position="289"/>
    </location>
</feature>
<keyword evidence="1" id="KW-0472">Membrane</keyword>
<dbReference type="PANTHER" id="PTHR43179:SF7">
    <property type="entry name" value="RHAMNOSYLTRANSFERASE WBBL"/>
    <property type="match status" value="1"/>
</dbReference>
<name>A0A8J3VUV2_9ACTN</name>
<dbReference type="CDD" id="cd00761">
    <property type="entry name" value="Glyco_tranf_GTA_type"/>
    <property type="match status" value="1"/>
</dbReference>
<dbReference type="SUPFAM" id="SSF53448">
    <property type="entry name" value="Nucleotide-diphospho-sugar transferases"/>
    <property type="match status" value="1"/>
</dbReference>